<dbReference type="PROSITE" id="PS50928">
    <property type="entry name" value="ABC_TM1"/>
    <property type="match status" value="1"/>
</dbReference>
<dbReference type="PANTHER" id="PTHR43744">
    <property type="entry name" value="ABC TRANSPORTER PERMEASE PROTEIN MG189-RELATED-RELATED"/>
    <property type="match status" value="1"/>
</dbReference>
<dbReference type="CDD" id="cd06261">
    <property type="entry name" value="TM_PBP2"/>
    <property type="match status" value="1"/>
</dbReference>
<evidence type="ECO:0000256" key="5">
    <source>
        <dbReference type="ARBA" id="ARBA00022989"/>
    </source>
</evidence>
<evidence type="ECO:0000256" key="3">
    <source>
        <dbReference type="ARBA" id="ARBA00022475"/>
    </source>
</evidence>
<evidence type="ECO:0000313" key="10">
    <source>
        <dbReference type="Proteomes" id="UP001156882"/>
    </source>
</evidence>
<evidence type="ECO:0000313" key="9">
    <source>
        <dbReference type="EMBL" id="GLS23398.1"/>
    </source>
</evidence>
<comment type="subcellular location">
    <subcellularLocation>
        <location evidence="1 7">Cell membrane</location>
        <topology evidence="1 7">Multi-pass membrane protein</topology>
    </subcellularLocation>
</comment>
<protein>
    <submittedName>
        <fullName evidence="9">Sugar ABC transporter permease</fullName>
    </submittedName>
</protein>
<feature type="transmembrane region" description="Helical" evidence="7">
    <location>
        <begin position="119"/>
        <end position="143"/>
    </location>
</feature>
<comment type="similarity">
    <text evidence="7">Belongs to the binding-protein-dependent transport system permease family.</text>
</comment>
<dbReference type="PANTHER" id="PTHR43744:SF6">
    <property type="entry name" value="ABC TRANSPORTER PERMEASE PROTEIN YESQ-RELATED"/>
    <property type="match status" value="1"/>
</dbReference>
<keyword evidence="5 7" id="KW-1133">Transmembrane helix</keyword>
<reference evidence="10" key="1">
    <citation type="journal article" date="2019" name="Int. J. Syst. Evol. Microbiol.">
        <title>The Global Catalogue of Microorganisms (GCM) 10K type strain sequencing project: providing services to taxonomists for standard genome sequencing and annotation.</title>
        <authorList>
            <consortium name="The Broad Institute Genomics Platform"/>
            <consortium name="The Broad Institute Genome Sequencing Center for Infectious Disease"/>
            <person name="Wu L."/>
            <person name="Ma J."/>
        </authorList>
    </citation>
    <scope>NUCLEOTIDE SEQUENCE [LARGE SCALE GENOMIC DNA]</scope>
    <source>
        <strain evidence="10">NBRC 101365</strain>
    </source>
</reference>
<feature type="domain" description="ABC transmembrane type-1" evidence="8">
    <location>
        <begin position="84"/>
        <end position="276"/>
    </location>
</feature>
<organism evidence="9 10">
    <name type="scientific">Labrys miyagiensis</name>
    <dbReference type="NCBI Taxonomy" id="346912"/>
    <lineage>
        <taxon>Bacteria</taxon>
        <taxon>Pseudomonadati</taxon>
        <taxon>Pseudomonadota</taxon>
        <taxon>Alphaproteobacteria</taxon>
        <taxon>Hyphomicrobiales</taxon>
        <taxon>Xanthobacteraceae</taxon>
        <taxon>Labrys</taxon>
    </lineage>
</organism>
<name>A0ABQ6CSW4_9HYPH</name>
<dbReference type="RefSeq" id="WP_431310785.1">
    <property type="nucleotide sequence ID" value="NZ_BSPC01000071.1"/>
</dbReference>
<evidence type="ECO:0000256" key="7">
    <source>
        <dbReference type="RuleBase" id="RU363032"/>
    </source>
</evidence>
<dbReference type="SUPFAM" id="SSF161098">
    <property type="entry name" value="MetI-like"/>
    <property type="match status" value="1"/>
</dbReference>
<evidence type="ECO:0000256" key="6">
    <source>
        <dbReference type="ARBA" id="ARBA00023136"/>
    </source>
</evidence>
<feature type="transmembrane region" description="Helical" evidence="7">
    <location>
        <begin position="155"/>
        <end position="175"/>
    </location>
</feature>
<comment type="caution">
    <text evidence="9">The sequence shown here is derived from an EMBL/GenBank/DDBJ whole genome shotgun (WGS) entry which is preliminary data.</text>
</comment>
<keyword evidence="10" id="KW-1185">Reference proteome</keyword>
<dbReference type="Pfam" id="PF00528">
    <property type="entry name" value="BPD_transp_1"/>
    <property type="match status" value="1"/>
</dbReference>
<keyword evidence="4 7" id="KW-0812">Transmembrane</keyword>
<feature type="transmembrane region" description="Helical" evidence="7">
    <location>
        <begin position="196"/>
        <end position="221"/>
    </location>
</feature>
<feature type="transmembrane region" description="Helical" evidence="7">
    <location>
        <begin position="255"/>
        <end position="281"/>
    </location>
</feature>
<feature type="transmembrane region" description="Helical" evidence="7">
    <location>
        <begin position="83"/>
        <end position="107"/>
    </location>
</feature>
<keyword evidence="6 7" id="KW-0472">Membrane</keyword>
<proteinExistence type="inferred from homology"/>
<sequence length="291" mass="32894">MTDAAHASPDMTPERSILRSTFTHVVLIALSFVMLYPLLWMLSGSLRPANDIFGDQVSLIPSQVSVEAYGKGWFGLQVSFGTFFLNSLLIAVLATIGNVMAASVTAFAFTRLEFFGKRFWFALMLGTLMLPYHVTLIPQYVLFQQLHWVNTWLPLVVPKFFAVDAFFIFLMVQFFRGLPRELDEAAQMDGCSAWRIYWKIILPLSVPVLATAAIFSFIWTWEDFFGPLIYLNDINTYTVQLGLRSMVDASGASDWGALFAMSILSLIPIFLIFLFFQRLLIEGIATTGMKR</sequence>
<gene>
    <name evidence="9" type="ORF">GCM10007874_64190</name>
</gene>
<evidence type="ECO:0000256" key="1">
    <source>
        <dbReference type="ARBA" id="ARBA00004651"/>
    </source>
</evidence>
<evidence type="ECO:0000256" key="2">
    <source>
        <dbReference type="ARBA" id="ARBA00022448"/>
    </source>
</evidence>
<evidence type="ECO:0000259" key="8">
    <source>
        <dbReference type="PROSITE" id="PS50928"/>
    </source>
</evidence>
<keyword evidence="3" id="KW-1003">Cell membrane</keyword>
<evidence type="ECO:0000256" key="4">
    <source>
        <dbReference type="ARBA" id="ARBA00022692"/>
    </source>
</evidence>
<dbReference type="InterPro" id="IPR035906">
    <property type="entry name" value="MetI-like_sf"/>
</dbReference>
<accession>A0ABQ6CSW4</accession>
<keyword evidence="2 7" id="KW-0813">Transport</keyword>
<dbReference type="EMBL" id="BSPC01000071">
    <property type="protein sequence ID" value="GLS23398.1"/>
    <property type="molecule type" value="Genomic_DNA"/>
</dbReference>
<dbReference type="Gene3D" id="1.10.3720.10">
    <property type="entry name" value="MetI-like"/>
    <property type="match status" value="1"/>
</dbReference>
<feature type="transmembrane region" description="Helical" evidence="7">
    <location>
        <begin position="21"/>
        <end position="42"/>
    </location>
</feature>
<dbReference type="Proteomes" id="UP001156882">
    <property type="component" value="Unassembled WGS sequence"/>
</dbReference>
<dbReference type="InterPro" id="IPR000515">
    <property type="entry name" value="MetI-like"/>
</dbReference>